<feature type="domain" description="Guanylate kinase-like" evidence="6">
    <location>
        <begin position="8"/>
        <end position="184"/>
    </location>
</feature>
<dbReference type="PROSITE" id="PS00856">
    <property type="entry name" value="GUANYLATE_KINASE_1"/>
    <property type="match status" value="1"/>
</dbReference>
<dbReference type="RefSeq" id="WP_315604745.1">
    <property type="nucleotide sequence ID" value="NZ_CP130318.1"/>
</dbReference>
<keyword evidence="4 7" id="KW-0418">Kinase</keyword>
<dbReference type="AlphaFoldDB" id="A0AA96LD34"/>
<evidence type="ECO:0000256" key="1">
    <source>
        <dbReference type="ARBA" id="ARBA00003531"/>
    </source>
</evidence>
<protein>
    <submittedName>
        <fullName evidence="7">Guanylate kinase</fullName>
    </submittedName>
</protein>
<dbReference type="GO" id="GO:0004385">
    <property type="term" value="F:GMP kinase activity"/>
    <property type="evidence" value="ECO:0007669"/>
    <property type="project" value="UniProtKB-EC"/>
</dbReference>
<accession>A0AA96LD34</accession>
<dbReference type="SUPFAM" id="SSF52540">
    <property type="entry name" value="P-loop containing nucleoside triphosphate hydrolases"/>
    <property type="match status" value="1"/>
</dbReference>
<dbReference type="KEGG" id="paun:MJA45_25690"/>
<gene>
    <name evidence="7" type="ORF">MJA45_25690</name>
</gene>
<comment type="similarity">
    <text evidence="2">Belongs to the guanylate kinase family.</text>
</comment>
<dbReference type="InterPro" id="IPR008144">
    <property type="entry name" value="Guanylate_kin-like_dom"/>
</dbReference>
<keyword evidence="8" id="KW-1185">Reference proteome</keyword>
<comment type="catalytic activity">
    <reaction evidence="5">
        <text>GMP + ATP = GDP + ADP</text>
        <dbReference type="Rhea" id="RHEA:20780"/>
        <dbReference type="ChEBI" id="CHEBI:30616"/>
        <dbReference type="ChEBI" id="CHEBI:58115"/>
        <dbReference type="ChEBI" id="CHEBI:58189"/>
        <dbReference type="ChEBI" id="CHEBI:456216"/>
        <dbReference type="EC" id="2.7.4.8"/>
    </reaction>
</comment>
<sequence>MYELKDREYIIVFTGPDGSGRKAVADAVGQTFHMVKVLSHTTRAPRPAEADGQDYHFITEEQYDRMERNGEFLESIRLGASRYGIREEDVANCFRTSGCLYLILNCEGASILKKLYGDRVVRFFIYADRSVVEERQRAKGIPEDAIQAHMSRYEQEMECQADCEHAYENYDLAHTVFDITNTLEGYLKRELVERD</sequence>
<dbReference type="PANTHER" id="PTHR23117:SF13">
    <property type="entry name" value="GUANYLATE KINASE"/>
    <property type="match status" value="1"/>
</dbReference>
<comment type="function">
    <text evidence="1">Essential for recycling GMP and indirectly, cGMP.</text>
</comment>
<dbReference type="GO" id="GO:0005829">
    <property type="term" value="C:cytosol"/>
    <property type="evidence" value="ECO:0007669"/>
    <property type="project" value="TreeGrafter"/>
</dbReference>
<evidence type="ECO:0000259" key="6">
    <source>
        <dbReference type="PROSITE" id="PS50052"/>
    </source>
</evidence>
<dbReference type="Gene3D" id="3.40.50.300">
    <property type="entry name" value="P-loop containing nucleotide triphosphate hydrolases"/>
    <property type="match status" value="1"/>
</dbReference>
<dbReference type="InterPro" id="IPR008145">
    <property type="entry name" value="GK/Ca_channel_bsu"/>
</dbReference>
<dbReference type="SMART" id="SM00072">
    <property type="entry name" value="GuKc"/>
    <property type="match status" value="1"/>
</dbReference>
<reference evidence="7 8" key="1">
    <citation type="submission" date="2022-02" db="EMBL/GenBank/DDBJ databases">
        <title>Paenibacillus sp. MBLB1776 Whole Genome Shotgun Sequencing.</title>
        <authorList>
            <person name="Hwang C.Y."/>
            <person name="Cho E.-S."/>
            <person name="Seo M.-J."/>
        </authorList>
    </citation>
    <scope>NUCLEOTIDE SEQUENCE [LARGE SCALE GENOMIC DNA]</scope>
    <source>
        <strain evidence="7 8">MBLB1776</strain>
    </source>
</reference>
<evidence type="ECO:0000313" key="8">
    <source>
        <dbReference type="Proteomes" id="UP001305702"/>
    </source>
</evidence>
<dbReference type="Proteomes" id="UP001305702">
    <property type="component" value="Chromosome"/>
</dbReference>
<proteinExistence type="inferred from homology"/>
<dbReference type="PROSITE" id="PS50052">
    <property type="entry name" value="GUANYLATE_KINASE_2"/>
    <property type="match status" value="1"/>
</dbReference>
<dbReference type="PANTHER" id="PTHR23117">
    <property type="entry name" value="GUANYLATE KINASE-RELATED"/>
    <property type="match status" value="1"/>
</dbReference>
<evidence type="ECO:0000256" key="5">
    <source>
        <dbReference type="ARBA" id="ARBA00048594"/>
    </source>
</evidence>
<keyword evidence="3" id="KW-0808">Transferase</keyword>
<evidence type="ECO:0000313" key="7">
    <source>
        <dbReference type="EMBL" id="WNQ10969.1"/>
    </source>
</evidence>
<organism evidence="7 8">
    <name type="scientific">Paenibacillus aurantius</name>
    <dbReference type="NCBI Taxonomy" id="2918900"/>
    <lineage>
        <taxon>Bacteria</taxon>
        <taxon>Bacillati</taxon>
        <taxon>Bacillota</taxon>
        <taxon>Bacilli</taxon>
        <taxon>Bacillales</taxon>
        <taxon>Paenibacillaceae</taxon>
        <taxon>Paenibacillus</taxon>
    </lineage>
</organism>
<dbReference type="Pfam" id="PF00625">
    <property type="entry name" value="Guanylate_kin"/>
    <property type="match status" value="1"/>
</dbReference>
<evidence type="ECO:0000256" key="4">
    <source>
        <dbReference type="ARBA" id="ARBA00022777"/>
    </source>
</evidence>
<dbReference type="EMBL" id="CP130318">
    <property type="protein sequence ID" value="WNQ10969.1"/>
    <property type="molecule type" value="Genomic_DNA"/>
</dbReference>
<dbReference type="InterPro" id="IPR020590">
    <property type="entry name" value="Guanylate_kinase_CS"/>
</dbReference>
<dbReference type="InterPro" id="IPR027417">
    <property type="entry name" value="P-loop_NTPase"/>
</dbReference>
<evidence type="ECO:0000256" key="3">
    <source>
        <dbReference type="ARBA" id="ARBA00022679"/>
    </source>
</evidence>
<evidence type="ECO:0000256" key="2">
    <source>
        <dbReference type="ARBA" id="ARBA00005790"/>
    </source>
</evidence>
<name>A0AA96LD34_9BACL</name>